<feature type="binding site" evidence="15">
    <location>
        <position position="1188"/>
    </location>
    <ligand>
        <name>ATP</name>
        <dbReference type="ChEBI" id="CHEBI:30616"/>
    </ligand>
</feature>
<keyword evidence="4 17" id="KW-0812">Transmembrane</keyword>
<dbReference type="OrthoDB" id="377733at2759"/>
<comment type="catalytic activity">
    <reaction evidence="12 17">
        <text>ATP + H2O + phospholipidSide 1 = ADP + phosphate + phospholipidSide 2.</text>
        <dbReference type="EC" id="7.6.2.1"/>
    </reaction>
</comment>
<dbReference type="PROSITE" id="PS00154">
    <property type="entry name" value="ATPASE_E1_E2"/>
    <property type="match status" value="1"/>
</dbReference>
<dbReference type="Pfam" id="PF16212">
    <property type="entry name" value="PhoLip_ATPase_C"/>
    <property type="match status" value="1"/>
</dbReference>
<feature type="transmembrane region" description="Helical" evidence="17">
    <location>
        <begin position="1410"/>
        <end position="1434"/>
    </location>
</feature>
<proteinExistence type="inferred from homology"/>
<dbReference type="EMBL" id="HF935501">
    <property type="protein sequence ID" value="CCX09980.1"/>
    <property type="molecule type" value="Genomic_DNA"/>
</dbReference>
<feature type="compositionally biased region" description="Low complexity" evidence="18">
    <location>
        <begin position="19"/>
        <end position="35"/>
    </location>
</feature>
<feature type="binding site" evidence="16">
    <location>
        <position position="1209"/>
    </location>
    <ligand>
        <name>Mg(2+)</name>
        <dbReference type="ChEBI" id="CHEBI:18420"/>
    </ligand>
</feature>
<keyword evidence="23" id="KW-1185">Reference proteome</keyword>
<dbReference type="InterPro" id="IPR008250">
    <property type="entry name" value="ATPase_P-typ_transduc_dom_A_sf"/>
</dbReference>
<evidence type="ECO:0000313" key="22">
    <source>
        <dbReference type="EMBL" id="CCX09980.1"/>
    </source>
</evidence>
<dbReference type="GO" id="GO:0140326">
    <property type="term" value="F:ATPase-coupled intramembrane lipid transporter activity"/>
    <property type="evidence" value="ECO:0007669"/>
    <property type="project" value="UniProtKB-EC"/>
</dbReference>
<feature type="binding site" evidence="15">
    <location>
        <position position="785"/>
    </location>
    <ligand>
        <name>ATP</name>
        <dbReference type="ChEBI" id="CHEBI:30616"/>
    </ligand>
</feature>
<dbReference type="GO" id="GO:0000287">
    <property type="term" value="F:magnesium ion binding"/>
    <property type="evidence" value="ECO:0007669"/>
    <property type="project" value="UniProtKB-UniRule"/>
</dbReference>
<comment type="similarity">
    <text evidence="3 17">Belongs to the cation transport ATPase (P-type) (TC 3.A.3) family. Type IV subfamily.</text>
</comment>
<dbReference type="InterPro" id="IPR036412">
    <property type="entry name" value="HAD-like_sf"/>
</dbReference>
<keyword evidence="10 17" id="KW-1133">Transmembrane helix</keyword>
<dbReference type="Gene3D" id="3.40.1110.10">
    <property type="entry name" value="Calcium-transporting ATPase, cytoplasmic domain N"/>
    <property type="match status" value="1"/>
</dbReference>
<reference evidence="22 23" key="1">
    <citation type="journal article" date="2013" name="PLoS Genet.">
        <title>The genome and development-dependent transcriptomes of Pyronema confluens: a window into fungal evolution.</title>
        <authorList>
            <person name="Traeger S."/>
            <person name="Altegoer F."/>
            <person name="Freitag M."/>
            <person name="Gabaldon T."/>
            <person name="Kempken F."/>
            <person name="Kumar A."/>
            <person name="Marcet-Houben M."/>
            <person name="Poggeler S."/>
            <person name="Stajich J.E."/>
            <person name="Nowrousian M."/>
        </authorList>
    </citation>
    <scope>NUCLEOTIDE SEQUENCE [LARGE SCALE GENOMIC DNA]</scope>
    <source>
        <strain evidence="23">CBS 100304</strain>
        <tissue evidence="22">Vegetative mycelium</tissue>
    </source>
</reference>
<comment type="cofactor">
    <cofactor evidence="16">
        <name>Mg(2+)</name>
        <dbReference type="ChEBI" id="CHEBI:18420"/>
    </cofactor>
</comment>
<feature type="compositionally biased region" description="Basic and acidic residues" evidence="18">
    <location>
        <begin position="702"/>
        <end position="713"/>
    </location>
</feature>
<feature type="compositionally biased region" description="Basic residues" evidence="18">
    <location>
        <begin position="641"/>
        <end position="653"/>
    </location>
</feature>
<dbReference type="InterPro" id="IPR032631">
    <property type="entry name" value="P-type_ATPase_N"/>
</dbReference>
<feature type="active site" description="4-aspartylphosphate intermediate" evidence="14">
    <location>
        <position position="602"/>
    </location>
</feature>
<dbReference type="PRINTS" id="PR00119">
    <property type="entry name" value="CATATPASE"/>
</dbReference>
<feature type="transmembrane region" description="Helical" evidence="17">
    <location>
        <begin position="1352"/>
        <end position="1369"/>
    </location>
</feature>
<feature type="region of interest" description="Disordered" evidence="18">
    <location>
        <begin position="1"/>
        <end position="98"/>
    </location>
</feature>
<feature type="binding site" evidence="15">
    <location>
        <position position="1095"/>
    </location>
    <ligand>
        <name>ATP</name>
        <dbReference type="ChEBI" id="CHEBI:30616"/>
    </ligand>
</feature>
<dbReference type="InterPro" id="IPR001757">
    <property type="entry name" value="P_typ_ATPase"/>
</dbReference>
<feature type="domain" description="P-type ATPase A" evidence="19">
    <location>
        <begin position="337"/>
        <end position="393"/>
    </location>
</feature>
<evidence type="ECO:0000256" key="15">
    <source>
        <dbReference type="PIRSR" id="PIRSR606539-2"/>
    </source>
</evidence>
<evidence type="ECO:0000259" key="20">
    <source>
        <dbReference type="Pfam" id="PF16209"/>
    </source>
</evidence>
<dbReference type="SUPFAM" id="SSF81653">
    <property type="entry name" value="Calcium ATPase, transduction domain A"/>
    <property type="match status" value="1"/>
</dbReference>
<feature type="region of interest" description="Disordered" evidence="18">
    <location>
        <begin position="896"/>
        <end position="929"/>
    </location>
</feature>
<evidence type="ECO:0000313" key="23">
    <source>
        <dbReference type="Proteomes" id="UP000018144"/>
    </source>
</evidence>
<feature type="domain" description="P-type ATPase N-terminal" evidence="20">
    <location>
        <begin position="234"/>
        <end position="290"/>
    </location>
</feature>
<feature type="binding site" evidence="15">
    <location>
        <position position="1212"/>
    </location>
    <ligand>
        <name>ATP</name>
        <dbReference type="ChEBI" id="CHEBI:30616"/>
    </ligand>
</feature>
<evidence type="ECO:0000256" key="1">
    <source>
        <dbReference type="ARBA" id="ARBA00004141"/>
    </source>
</evidence>
<evidence type="ECO:0000256" key="13">
    <source>
        <dbReference type="ARBA" id="ARBA00049128"/>
    </source>
</evidence>
<dbReference type="PANTHER" id="PTHR24092">
    <property type="entry name" value="PROBABLE PHOSPHOLIPID-TRANSPORTING ATPASE"/>
    <property type="match status" value="1"/>
</dbReference>
<feature type="region of interest" description="Disordered" evidence="18">
    <location>
        <begin position="638"/>
        <end position="731"/>
    </location>
</feature>
<feature type="binding site" evidence="16">
    <location>
        <position position="604"/>
    </location>
    <ligand>
        <name>Mg(2+)</name>
        <dbReference type="ChEBI" id="CHEBI:18420"/>
    </ligand>
</feature>
<dbReference type="InterPro" id="IPR023299">
    <property type="entry name" value="ATPase_P-typ_cyto_dom_N"/>
</dbReference>
<dbReference type="SUPFAM" id="SSF81665">
    <property type="entry name" value="Calcium ATPase, transmembrane domain M"/>
    <property type="match status" value="1"/>
</dbReference>
<feature type="transmembrane region" description="Helical" evidence="17">
    <location>
        <begin position="532"/>
        <end position="555"/>
    </location>
</feature>
<dbReference type="Pfam" id="PF00122">
    <property type="entry name" value="E1-E2_ATPase"/>
    <property type="match status" value="1"/>
</dbReference>
<dbReference type="Pfam" id="PF00702">
    <property type="entry name" value="Hydrolase"/>
    <property type="match status" value="1"/>
</dbReference>
<evidence type="ECO:0000256" key="6">
    <source>
        <dbReference type="ARBA" id="ARBA00022741"/>
    </source>
</evidence>
<dbReference type="GO" id="GO:0005802">
    <property type="term" value="C:trans-Golgi network"/>
    <property type="evidence" value="ECO:0007669"/>
    <property type="project" value="TreeGrafter"/>
</dbReference>
<feature type="region of interest" description="Disordered" evidence="18">
    <location>
        <begin position="948"/>
        <end position="978"/>
    </location>
</feature>
<feature type="compositionally biased region" description="Polar residues" evidence="18">
    <location>
        <begin position="131"/>
        <end position="140"/>
    </location>
</feature>
<keyword evidence="5 16" id="KW-0479">Metal-binding</keyword>
<feature type="region of interest" description="Disordered" evidence="18">
    <location>
        <begin position="131"/>
        <end position="161"/>
    </location>
</feature>
<dbReference type="PANTHER" id="PTHR24092:SF174">
    <property type="entry name" value="PHOSPHOLIPID-TRANSPORTING ATPASE DNF3-RELATED"/>
    <property type="match status" value="1"/>
</dbReference>
<evidence type="ECO:0000256" key="4">
    <source>
        <dbReference type="ARBA" id="ARBA00022692"/>
    </source>
</evidence>
<keyword evidence="6 15" id="KW-0547">Nucleotide-binding</keyword>
<evidence type="ECO:0000256" key="8">
    <source>
        <dbReference type="ARBA" id="ARBA00022842"/>
    </source>
</evidence>
<sequence>MPDNNENTEDRRPINNVEDAASAATDAARSSTLDARSTPSQPRASLQRVRFSTETDRPVLGIDTQATTLSADTHPEQSDIIPIPTHSISGAPASPRRRNRGYSLRRQLFFRNAENQLQDPPVLGQIASEVSVAQTTSSDSAPDMSRLEKRTSPDPKNLDIPMLPISHPKRGISPGTPSLWAQKHYHPHRARILSFCINLKKTILRQHELPPTKEGRKIPLDLTRTENLVDERTGGHYVNNIIRSSRYTAFNFLPKQLFAQFSKLANFYFLCVSILQMIPTLSTTGTYTTIVPLIFFISLSMFKEGYDDYRRYNLDKIENNRDAQVLQSDPDSEKLPDWHTIKWKDVQVGDIVRLERDDWVPADLLILHSEGENGIAYIETMALDGETNLKSKQALPVIAEHCDTIEKLVELRAEFIVEDPNPDLYNFEGKVKIDEETKPLTSHQVIYRGSILRNTPSMCGMVIFSGEESKIRMNANKNPRTKAPVLQALVNKIVIMIVFFVIFLAVFCSVAYQFFWRKNVEQKSWFLSNSAVAFFPIFASYVIMFNTLIPLSLYVSLEIIKVAQMLLLNDIDMYHEETDTPFEARTSTINEDCGQISYIFSDKTGTLTDNSMLFRKLSVGGQAWLHDLDIRHAASEEAAKLKHKRTRKGKGKGKSGTGKSHSSSGKKIPTAHSRYGDPSGAPTRKSMGDVASSRPPVSPHRRSLEQTLAKKDSLGSMRWKSSADPSRPQPQMSTFDLLEYLRTHPHTFFARKARFFLLSIALCHTCLPEEAEDGSIDYQAASPDELALVRAAQELGYIAIERQFDSITIKTYPNGLTSEPLTETYQILEVIEFSSKRKRMSVLIRMPNGRICIFSKGADTTMIELLKLRDLAKSKAREIERKESVRRSIEAQEMIRRNSMHRTSIGGRPSIGGRSSIGGPSRPSFSRGRLRPIHDELDYYIRAKERDLEADSDDDSDSEQFATRHSIALGDRSTAPLEPGMDEHIVDEELVLDDSKVFEKCFQHVNHFATEGLRTLLYAHRFIEEHEYAAWRSIYSEATTSLVDRTAMIEKAAEIIERDFELTGATAIEDKLQKGVPEAIDKLRRAGIKMWMLTGDKRETAINIGHSCRLIKDYSTVTILSQDDPVIASTMRGAIADISQEKVAHSVVVVDGGTLAIIEADEGLSLLFFQLAVSTDSVVCCRASPSQKAGLVKTIRTKVTKSVTLAIGDGANDIAMIQEAHVGVGITGKEGLQAARVSDYSMAQFRFLLKFLLVHGRWNYVRTTKYTVATFWKEMLFYLTQALFQRYCGYTGSSLYEPWSLSMFNTLFTSLPVLCLGIFTQDLRASTLLAIPELYSYGQHNLGFNPLIYSRWMLLAISQAMISFFLPYALWSTRGMSDQSVYALGSICYTVCVILISTKIQGIEMHNKGLMAAISFIGSVGGWFVWNIILSGVYRNNVIHNVRHSFIFHFGRDPAWWATVALTLTCCVLVDLVWKVVGNVVAPTETEVWQEMEKRPEVRRRCEEEAAEELQMGWRRDREAEVEAILQGRVRGVERV</sequence>
<evidence type="ECO:0000259" key="21">
    <source>
        <dbReference type="Pfam" id="PF16212"/>
    </source>
</evidence>
<dbReference type="STRING" id="1076935.U4L1P9"/>
<dbReference type="InterPro" id="IPR032630">
    <property type="entry name" value="P_typ_ATPase_c"/>
</dbReference>
<feature type="binding site" evidence="15">
    <location>
        <position position="1094"/>
    </location>
    <ligand>
        <name>ATP</name>
        <dbReference type="ChEBI" id="CHEBI:30616"/>
    </ligand>
</feature>
<feature type="domain" description="P-type ATPase C-terminal" evidence="21">
    <location>
        <begin position="1235"/>
        <end position="1484"/>
    </location>
</feature>
<feature type="binding site" evidence="15">
    <location>
        <position position="1014"/>
    </location>
    <ligand>
        <name>ATP</name>
        <dbReference type="ChEBI" id="CHEBI:30616"/>
    </ligand>
</feature>
<comment type="subcellular location">
    <subcellularLocation>
        <location evidence="2">Endomembrane system</location>
    </subcellularLocation>
    <subcellularLocation>
        <location evidence="1 17">Membrane</location>
        <topology evidence="1 17">Multi-pass membrane protein</topology>
    </subcellularLocation>
</comment>
<keyword evidence="9 17" id="KW-1278">Translocase</keyword>
<dbReference type="GO" id="GO:0005524">
    <property type="term" value="F:ATP binding"/>
    <property type="evidence" value="ECO:0007669"/>
    <property type="project" value="UniProtKB-UniRule"/>
</dbReference>
<evidence type="ECO:0000256" key="14">
    <source>
        <dbReference type="PIRSR" id="PIRSR606539-1"/>
    </source>
</evidence>
<dbReference type="FunFam" id="3.40.50.1000:FF:000172">
    <property type="entry name" value="Phospholipid-transporting ATPase"/>
    <property type="match status" value="1"/>
</dbReference>
<feature type="compositionally biased region" description="Basic and acidic residues" evidence="18">
    <location>
        <begin position="145"/>
        <end position="157"/>
    </location>
</feature>
<dbReference type="NCBIfam" id="TIGR01494">
    <property type="entry name" value="ATPase_P-type"/>
    <property type="match status" value="2"/>
</dbReference>
<dbReference type="GO" id="GO:0032456">
    <property type="term" value="P:endocytic recycling"/>
    <property type="evidence" value="ECO:0007669"/>
    <property type="project" value="TreeGrafter"/>
</dbReference>
<name>U4L1P9_PYROM</name>
<protein>
    <recommendedName>
        <fullName evidence="17">Phospholipid-transporting ATPase</fullName>
        <ecNumber evidence="17">7.6.2.1</ecNumber>
    </recommendedName>
</protein>
<comment type="catalytic activity">
    <reaction evidence="13">
        <text>a 1,2-diacyl-sn-glycero-3-phosphoethanolamine(out) + ATP + H2O = a 1,2-diacyl-sn-glycero-3-phosphoethanolamine(in) + ADP + phosphate + H(+)</text>
        <dbReference type="Rhea" id="RHEA:66132"/>
        <dbReference type="ChEBI" id="CHEBI:15377"/>
        <dbReference type="ChEBI" id="CHEBI:15378"/>
        <dbReference type="ChEBI" id="CHEBI:30616"/>
        <dbReference type="ChEBI" id="CHEBI:43474"/>
        <dbReference type="ChEBI" id="CHEBI:64612"/>
        <dbReference type="ChEBI" id="CHEBI:456216"/>
    </reaction>
    <physiologicalReaction direction="left-to-right" evidence="13">
        <dbReference type="Rhea" id="RHEA:66133"/>
    </physiologicalReaction>
</comment>
<evidence type="ECO:0000256" key="7">
    <source>
        <dbReference type="ARBA" id="ARBA00022840"/>
    </source>
</evidence>
<evidence type="ECO:0000256" key="18">
    <source>
        <dbReference type="SAM" id="MobiDB-lite"/>
    </source>
</evidence>
<evidence type="ECO:0000256" key="11">
    <source>
        <dbReference type="ARBA" id="ARBA00023136"/>
    </source>
</evidence>
<dbReference type="SUPFAM" id="SSF81660">
    <property type="entry name" value="Metal cation-transporting ATPase, ATP-binding domain N"/>
    <property type="match status" value="1"/>
</dbReference>
<dbReference type="GO" id="GO:0045332">
    <property type="term" value="P:phospholipid translocation"/>
    <property type="evidence" value="ECO:0007669"/>
    <property type="project" value="TreeGrafter"/>
</dbReference>
<feature type="binding site" evidence="15">
    <location>
        <position position="1213"/>
    </location>
    <ligand>
        <name>ATP</name>
        <dbReference type="ChEBI" id="CHEBI:30616"/>
    </ligand>
</feature>
<feature type="transmembrane region" description="Helical" evidence="17">
    <location>
        <begin position="1454"/>
        <end position="1474"/>
    </location>
</feature>
<dbReference type="eggNOG" id="KOG0206">
    <property type="taxonomic scope" value="Eukaryota"/>
</dbReference>
<feature type="transmembrane region" description="Helical" evidence="17">
    <location>
        <begin position="1381"/>
        <end position="1398"/>
    </location>
</feature>
<evidence type="ECO:0000256" key="16">
    <source>
        <dbReference type="PIRSR" id="PIRSR606539-3"/>
    </source>
</evidence>
<dbReference type="GO" id="GO:0016887">
    <property type="term" value="F:ATP hydrolysis activity"/>
    <property type="evidence" value="ECO:0007669"/>
    <property type="project" value="InterPro"/>
</dbReference>
<dbReference type="Gene3D" id="2.70.150.10">
    <property type="entry name" value="Calcium-transporting ATPase, cytoplasmic transduction domain A"/>
    <property type="match status" value="1"/>
</dbReference>
<feature type="binding site" evidence="15">
    <location>
        <position position="602"/>
    </location>
    <ligand>
        <name>ATP</name>
        <dbReference type="ChEBI" id="CHEBI:30616"/>
    </ligand>
</feature>
<feature type="binding site" evidence="15">
    <location>
        <position position="833"/>
    </location>
    <ligand>
        <name>ATP</name>
        <dbReference type="ChEBI" id="CHEBI:30616"/>
    </ligand>
</feature>
<dbReference type="GO" id="GO:0006892">
    <property type="term" value="P:post-Golgi vesicle-mediated transport"/>
    <property type="evidence" value="ECO:0007669"/>
    <property type="project" value="TreeGrafter"/>
</dbReference>
<dbReference type="SUPFAM" id="SSF56784">
    <property type="entry name" value="HAD-like"/>
    <property type="match status" value="1"/>
</dbReference>
<feature type="binding site" evidence="15">
    <location>
        <position position="1182"/>
    </location>
    <ligand>
        <name>ATP</name>
        <dbReference type="ChEBI" id="CHEBI:30616"/>
    </ligand>
</feature>
<evidence type="ECO:0000256" key="2">
    <source>
        <dbReference type="ARBA" id="ARBA00004308"/>
    </source>
</evidence>
<evidence type="ECO:0000256" key="9">
    <source>
        <dbReference type="ARBA" id="ARBA00022967"/>
    </source>
</evidence>
<dbReference type="Pfam" id="PF13246">
    <property type="entry name" value="Cation_ATPase"/>
    <property type="match status" value="1"/>
</dbReference>
<dbReference type="GO" id="GO:0005886">
    <property type="term" value="C:plasma membrane"/>
    <property type="evidence" value="ECO:0007669"/>
    <property type="project" value="TreeGrafter"/>
</dbReference>
<dbReference type="FunFam" id="3.40.1110.10:FF:000090">
    <property type="entry name" value="Phospholipid-transporting ATPase"/>
    <property type="match status" value="1"/>
</dbReference>
<feature type="compositionally biased region" description="Low complexity" evidence="18">
    <location>
        <begin position="657"/>
        <end position="667"/>
    </location>
</feature>
<dbReference type="InterPro" id="IPR006539">
    <property type="entry name" value="P-type_ATPase_IV"/>
</dbReference>
<feature type="binding site" evidence="15">
    <location>
        <position position="603"/>
    </location>
    <ligand>
        <name>ATP</name>
        <dbReference type="ChEBI" id="CHEBI:30616"/>
    </ligand>
</feature>
<dbReference type="InterPro" id="IPR023298">
    <property type="entry name" value="ATPase_P-typ_TM_dom_sf"/>
</dbReference>
<dbReference type="OMA" id="GWFLWNI"/>
<evidence type="ECO:0000256" key="5">
    <source>
        <dbReference type="ARBA" id="ARBA00022723"/>
    </source>
</evidence>
<dbReference type="InterPro" id="IPR059000">
    <property type="entry name" value="ATPase_P-type_domA"/>
</dbReference>
<dbReference type="InterPro" id="IPR023214">
    <property type="entry name" value="HAD_sf"/>
</dbReference>
<feature type="binding site" evidence="16">
    <location>
        <position position="602"/>
    </location>
    <ligand>
        <name>Mg(2+)</name>
        <dbReference type="ChEBI" id="CHEBI:18420"/>
    </ligand>
</feature>
<feature type="transmembrane region" description="Helical" evidence="17">
    <location>
        <begin position="489"/>
        <end position="512"/>
    </location>
</feature>
<evidence type="ECO:0000256" key="12">
    <source>
        <dbReference type="ARBA" id="ARBA00034036"/>
    </source>
</evidence>
<dbReference type="InterPro" id="IPR018303">
    <property type="entry name" value="ATPase_P-typ_P_site"/>
</dbReference>
<accession>U4L1P9</accession>
<feature type="binding site" evidence="16">
    <location>
        <position position="1213"/>
    </location>
    <ligand>
        <name>Mg(2+)</name>
        <dbReference type="ChEBI" id="CHEBI:18420"/>
    </ligand>
</feature>
<dbReference type="EC" id="7.6.2.1" evidence="17"/>
<evidence type="ECO:0000256" key="10">
    <source>
        <dbReference type="ARBA" id="ARBA00022989"/>
    </source>
</evidence>
<feature type="binding site" evidence="15">
    <location>
        <position position="1096"/>
    </location>
    <ligand>
        <name>ATP</name>
        <dbReference type="ChEBI" id="CHEBI:30616"/>
    </ligand>
</feature>
<gene>
    <name evidence="22" type="ORF">PCON_09573</name>
</gene>
<feature type="compositionally biased region" description="Low complexity" evidence="18">
    <location>
        <begin position="902"/>
        <end position="927"/>
    </location>
</feature>
<keyword evidence="7 15" id="KW-0067">ATP-binding</keyword>
<feature type="binding site" evidence="15">
    <location>
        <position position="856"/>
    </location>
    <ligand>
        <name>ATP</name>
        <dbReference type="ChEBI" id="CHEBI:30616"/>
    </ligand>
</feature>
<evidence type="ECO:0000256" key="17">
    <source>
        <dbReference type="RuleBase" id="RU362033"/>
    </source>
</evidence>
<keyword evidence="8 16" id="KW-0460">Magnesium</keyword>
<keyword evidence="11 17" id="KW-0472">Membrane</keyword>
<feature type="binding site" evidence="15">
    <location>
        <position position="604"/>
    </location>
    <ligand>
        <name>ATP</name>
        <dbReference type="ChEBI" id="CHEBI:30616"/>
    </ligand>
</feature>
<dbReference type="Pfam" id="PF16209">
    <property type="entry name" value="PhoLip_ATPase_N"/>
    <property type="match status" value="1"/>
</dbReference>
<organism evidence="22 23">
    <name type="scientific">Pyronema omphalodes (strain CBS 100304)</name>
    <name type="common">Pyronema confluens</name>
    <dbReference type="NCBI Taxonomy" id="1076935"/>
    <lineage>
        <taxon>Eukaryota</taxon>
        <taxon>Fungi</taxon>
        <taxon>Dikarya</taxon>
        <taxon>Ascomycota</taxon>
        <taxon>Pezizomycotina</taxon>
        <taxon>Pezizomycetes</taxon>
        <taxon>Pezizales</taxon>
        <taxon>Pyronemataceae</taxon>
        <taxon>Pyronema</taxon>
    </lineage>
</organism>
<dbReference type="Proteomes" id="UP000018144">
    <property type="component" value="Unassembled WGS sequence"/>
</dbReference>
<evidence type="ECO:0000256" key="3">
    <source>
        <dbReference type="ARBA" id="ARBA00008109"/>
    </source>
</evidence>
<dbReference type="Gene3D" id="3.40.50.1000">
    <property type="entry name" value="HAD superfamily/HAD-like"/>
    <property type="match status" value="1"/>
</dbReference>
<evidence type="ECO:0000259" key="19">
    <source>
        <dbReference type="Pfam" id="PF00122"/>
    </source>
</evidence>
<dbReference type="NCBIfam" id="TIGR01652">
    <property type="entry name" value="ATPase-Plipid"/>
    <property type="match status" value="2"/>
</dbReference>